<reference evidence="1" key="1">
    <citation type="submission" date="2021-05" db="EMBL/GenBank/DDBJ databases">
        <authorList>
            <person name="Scholz U."/>
            <person name="Mascher M."/>
            <person name="Fiebig A."/>
        </authorList>
    </citation>
    <scope>NUCLEOTIDE SEQUENCE [LARGE SCALE GENOMIC DNA]</scope>
</reference>
<protein>
    <submittedName>
        <fullName evidence="1">Uncharacterized protein</fullName>
    </submittedName>
</protein>
<name>A0ACD5YDT6_AVESA</name>
<accession>A0ACD5YDT6</accession>
<dbReference type="EnsemblPlants" id="AVESA.00010b.r2.5DG0944120.1">
    <property type="protein sequence ID" value="AVESA.00010b.r2.5DG0944120.1.CDS"/>
    <property type="gene ID" value="AVESA.00010b.r2.5DG0944120"/>
</dbReference>
<keyword evidence="2" id="KW-1185">Reference proteome</keyword>
<sequence length="566" mass="63721">MGMATSKTEDDKVLVLCQERKRFVREAIDGRCALASAHYDYTVSLRNTGSLLRKCFDGGESPANEDCFSNPSTETSPHMSKNRNYVSGENTFTEQSTLHHASESAVAEIIASENSVEDKRRVTNIITNENDKIPAMAPVNVLASSECTRPMDSKESYPDVSNVVKDLSSCMKEIEILFFRASDSGKQVPMILEEDKMQFRPLLPEEIAHGSKASNFLASFLVCCSEEVSLPEPPHQAEIKYLTWHSSVSSQFSPSRNLPGTILDIHTSTLDRLYAWETKLYDEVKASSAICRRYDEKCKQLRDQESQGKNQIITDFTRATVKDLHSRVLVVIQKIDFISENIEDLRDKEIQPQLDELIQCLTKMWTTMLHCHRHQHAIIKLLSSSCKVKISSFESESQCQAALLLSAELTKLCSNFQNWIASHKGYLHSLNLWLHRCMKPLKKRKSSRKQNAVDVSLTECAVAPIFATCEIWTKLLDDLPTKDLEEAIEGLVIDIGSHLPQNLNQRLDQTLNDEQEVPRNDNTADLRSSLVTFVAKLEAFSETSLQKYLDLQKGIGAAKDRLLGGA</sequence>
<evidence type="ECO:0000313" key="1">
    <source>
        <dbReference type="EnsemblPlants" id="AVESA.00010b.r2.5DG0944120.1.CDS"/>
    </source>
</evidence>
<organism evidence="1 2">
    <name type="scientific">Avena sativa</name>
    <name type="common">Oat</name>
    <dbReference type="NCBI Taxonomy" id="4498"/>
    <lineage>
        <taxon>Eukaryota</taxon>
        <taxon>Viridiplantae</taxon>
        <taxon>Streptophyta</taxon>
        <taxon>Embryophyta</taxon>
        <taxon>Tracheophyta</taxon>
        <taxon>Spermatophyta</taxon>
        <taxon>Magnoliopsida</taxon>
        <taxon>Liliopsida</taxon>
        <taxon>Poales</taxon>
        <taxon>Poaceae</taxon>
        <taxon>BOP clade</taxon>
        <taxon>Pooideae</taxon>
        <taxon>Poodae</taxon>
        <taxon>Poeae</taxon>
        <taxon>Poeae Chloroplast Group 1 (Aveneae type)</taxon>
        <taxon>Aveninae</taxon>
        <taxon>Avena</taxon>
    </lineage>
</organism>
<dbReference type="Proteomes" id="UP001732700">
    <property type="component" value="Chromosome 5D"/>
</dbReference>
<reference evidence="1" key="2">
    <citation type="submission" date="2025-09" db="UniProtKB">
        <authorList>
            <consortium name="EnsemblPlants"/>
        </authorList>
    </citation>
    <scope>IDENTIFICATION</scope>
</reference>
<proteinExistence type="predicted"/>
<evidence type="ECO:0000313" key="2">
    <source>
        <dbReference type="Proteomes" id="UP001732700"/>
    </source>
</evidence>